<dbReference type="SUPFAM" id="SSF52402">
    <property type="entry name" value="Adenine nucleotide alpha hydrolases-like"/>
    <property type="match status" value="2"/>
</dbReference>
<dbReference type="InterPro" id="IPR006015">
    <property type="entry name" value="Universal_stress_UspA"/>
</dbReference>
<dbReference type="KEGG" id="but:X994_3724"/>
<feature type="domain" description="UspA" evidence="2">
    <location>
        <begin position="155"/>
        <end position="277"/>
    </location>
</feature>
<comment type="similarity">
    <text evidence="1">Belongs to the universal stress protein A family.</text>
</comment>
<dbReference type="CDD" id="cd00293">
    <property type="entry name" value="USP-like"/>
    <property type="match status" value="1"/>
</dbReference>
<dbReference type="Proteomes" id="UP000231878">
    <property type="component" value="Unassembled WGS sequence"/>
</dbReference>
<protein>
    <submittedName>
        <fullName evidence="3">Universal stress family protein</fullName>
    </submittedName>
    <submittedName>
        <fullName evidence="4">Universal stress protein</fullName>
    </submittedName>
</protein>
<dbReference type="PANTHER" id="PTHR46268">
    <property type="entry name" value="STRESS RESPONSE PROTEIN NHAX"/>
    <property type="match status" value="1"/>
</dbReference>
<accession>A0A095K259</accession>
<dbReference type="OMA" id="AYGHPRW"/>
<dbReference type="Gene3D" id="3.40.50.12370">
    <property type="match status" value="1"/>
</dbReference>
<name>A0A095K259_BURPE</name>
<dbReference type="Proteomes" id="UP000030475">
    <property type="component" value="Unassembled WGS sequence"/>
</dbReference>
<dbReference type="EMBL" id="PHRB01000014">
    <property type="protein sequence ID" value="PJO65227.1"/>
    <property type="molecule type" value="Genomic_DNA"/>
</dbReference>
<dbReference type="AlphaFoldDB" id="A0A095K259"/>
<comment type="caution">
    <text evidence="3">The sequence shown here is derived from an EMBL/GenBank/DDBJ whole genome shotgun (WGS) entry which is preliminary data.</text>
</comment>
<evidence type="ECO:0000259" key="2">
    <source>
        <dbReference type="Pfam" id="PF00582"/>
    </source>
</evidence>
<proteinExistence type="inferred from homology"/>
<dbReference type="EMBL" id="JQIM01000009">
    <property type="protein sequence ID" value="KGX10612.1"/>
    <property type="molecule type" value="Genomic_DNA"/>
</dbReference>
<evidence type="ECO:0000313" key="6">
    <source>
        <dbReference type="Proteomes" id="UP000231878"/>
    </source>
</evidence>
<organism evidence="3 5">
    <name type="scientific">Burkholderia pseudomallei</name>
    <name type="common">Pseudomonas pseudomallei</name>
    <dbReference type="NCBI Taxonomy" id="28450"/>
    <lineage>
        <taxon>Bacteria</taxon>
        <taxon>Pseudomonadati</taxon>
        <taxon>Pseudomonadota</taxon>
        <taxon>Betaproteobacteria</taxon>
        <taxon>Burkholderiales</taxon>
        <taxon>Burkholderiaceae</taxon>
        <taxon>Burkholderia</taxon>
        <taxon>pseudomallei group</taxon>
    </lineage>
</organism>
<evidence type="ECO:0000256" key="1">
    <source>
        <dbReference type="ARBA" id="ARBA00008791"/>
    </source>
</evidence>
<dbReference type="GeneID" id="93062991"/>
<dbReference type="InterPro" id="IPR006016">
    <property type="entry name" value="UspA"/>
</dbReference>
<sequence length="279" mass="30426">MSYKSILVHLDTSDRARARLETALTLARQFGAYLSAVFAVYTPEPTSFYVMAGTADYFADQQRRRDEKRAALERLFHAELKRADVEGQWIVADARANEAVPHYARYADLVIAGQTDPDDPETYVDDSFPDTLVLSAGRPVLLLPYAGMPSAIGTRVLVAWDGSREATRAVHDAAPFLALATKTTIVTVNGAAHEPPGARIPGADIALTLARHHANIDVRDLERARDASIGDVLLSHAYESGTDLLVMGAYGHARWKELILGGVTRTIFASMTVPVLMSH</sequence>
<reference evidence="4 6" key="2">
    <citation type="submission" date="2017-11" db="EMBL/GenBank/DDBJ databases">
        <title>Molecular characterization of Burkholderia pseudomallei and closely related isolates from Vietnam.</title>
        <authorList>
            <person name="Ustinov D.V."/>
            <person name="Antonov A.S."/>
            <person name="Avdusheva E.F."/>
            <person name="Shpak I.M."/>
            <person name="Zakharova I.B."/>
            <person name="Thi L.A."/>
            <person name="Teteryatnikova N."/>
            <person name="Lopasteyskaya Y.A."/>
            <person name="Kuzyutina J.A."/>
            <person name="Ngo T.N."/>
            <person name="Victorov D.V."/>
        </authorList>
    </citation>
    <scope>NUCLEOTIDE SEQUENCE [LARGE SCALE GENOMIC DNA]</scope>
    <source>
        <strain evidence="4 6">V1512</strain>
    </source>
</reference>
<evidence type="ECO:0000313" key="5">
    <source>
        <dbReference type="Proteomes" id="UP000030475"/>
    </source>
</evidence>
<gene>
    <name evidence="4" type="ORF">CWD88_15950</name>
    <name evidence="3" type="ORF">Y036_4155</name>
</gene>
<dbReference type="PRINTS" id="PR01438">
    <property type="entry name" value="UNVRSLSTRESS"/>
</dbReference>
<dbReference type="PANTHER" id="PTHR46268:SF15">
    <property type="entry name" value="UNIVERSAL STRESS PROTEIN HP_0031"/>
    <property type="match status" value="1"/>
</dbReference>
<dbReference type="RefSeq" id="WP_004200941.1">
    <property type="nucleotide sequence ID" value="NZ_AP028072.1"/>
</dbReference>
<dbReference type="Pfam" id="PF00582">
    <property type="entry name" value="Usp"/>
    <property type="match status" value="2"/>
</dbReference>
<evidence type="ECO:0000313" key="4">
    <source>
        <dbReference type="EMBL" id="PJO65227.1"/>
    </source>
</evidence>
<evidence type="ECO:0000313" key="3">
    <source>
        <dbReference type="EMBL" id="KGX10612.1"/>
    </source>
</evidence>
<reference evidence="3 5" key="1">
    <citation type="submission" date="2014-08" db="EMBL/GenBank/DDBJ databases">
        <authorList>
            <person name="Bunnell A."/>
            <person name="Chain P.S."/>
            <person name="Chertkov O."/>
            <person name="Currie B.J."/>
            <person name="Daligault H.E."/>
            <person name="Davenport K.W."/>
            <person name="Davis C."/>
            <person name="Gleasner C.D."/>
            <person name="Johnson S.L."/>
            <person name="Kaestli M."/>
            <person name="Koren S."/>
            <person name="Kunde Y.A."/>
            <person name="Mayo M."/>
            <person name="McMurry K.K."/>
            <person name="Price E.P."/>
            <person name="Reitenga K.G."/>
            <person name="Robison R."/>
            <person name="Rosovitz M.J."/>
            <person name="Sarovich D.S."/>
            <person name="Teshima H."/>
        </authorList>
    </citation>
    <scope>NUCLEOTIDE SEQUENCE [LARGE SCALE GENOMIC DNA]</scope>
    <source>
        <strain evidence="3 5">MSHR44</strain>
    </source>
</reference>
<feature type="domain" description="UspA" evidence="2">
    <location>
        <begin position="3"/>
        <end position="143"/>
    </location>
</feature>
<dbReference type="eggNOG" id="COG0589">
    <property type="taxonomic scope" value="Bacteria"/>
</dbReference>
<dbReference type="OrthoDB" id="9804721at2"/>